<name>A0AAD8ESL3_DIPPU</name>
<reference evidence="1" key="2">
    <citation type="submission" date="2023-05" db="EMBL/GenBank/DDBJ databases">
        <authorList>
            <person name="Fouks B."/>
        </authorList>
    </citation>
    <scope>NUCLEOTIDE SEQUENCE</scope>
    <source>
        <strain evidence="1">Stay&amp;Tobe</strain>
        <tissue evidence="1">Testes</tissue>
    </source>
</reference>
<gene>
    <name evidence="1" type="ORF">L9F63_009489</name>
</gene>
<comment type="caution">
    <text evidence="1">The sequence shown here is derived from an EMBL/GenBank/DDBJ whole genome shotgun (WGS) entry which is preliminary data.</text>
</comment>
<protein>
    <submittedName>
        <fullName evidence="1">Uncharacterized protein</fullName>
    </submittedName>
</protein>
<proteinExistence type="predicted"/>
<dbReference type="Proteomes" id="UP001233999">
    <property type="component" value="Unassembled WGS sequence"/>
</dbReference>
<dbReference type="EMBL" id="JASPKZ010000442">
    <property type="protein sequence ID" value="KAJ9600207.1"/>
    <property type="molecule type" value="Genomic_DNA"/>
</dbReference>
<accession>A0AAD8ESL3</accession>
<reference evidence="1" key="1">
    <citation type="journal article" date="2023" name="IScience">
        <title>Live-bearing cockroach genome reveals convergent evolutionary mechanisms linked to viviparity in insects and beyond.</title>
        <authorList>
            <person name="Fouks B."/>
            <person name="Harrison M.C."/>
            <person name="Mikhailova A.A."/>
            <person name="Marchal E."/>
            <person name="English S."/>
            <person name="Carruthers M."/>
            <person name="Jennings E.C."/>
            <person name="Chiamaka E.L."/>
            <person name="Frigard R.A."/>
            <person name="Pippel M."/>
            <person name="Attardo G.M."/>
            <person name="Benoit J.B."/>
            <person name="Bornberg-Bauer E."/>
            <person name="Tobe S.S."/>
        </authorList>
    </citation>
    <scope>NUCLEOTIDE SEQUENCE</scope>
    <source>
        <strain evidence="1">Stay&amp;Tobe</strain>
    </source>
</reference>
<keyword evidence="2" id="KW-1185">Reference proteome</keyword>
<sequence>YLLRRYFCYYKKKVYFLLLCVIGKHYIEVQPKVQFYVFSLCDNLCLYRDMYRSCQ</sequence>
<organism evidence="1 2">
    <name type="scientific">Diploptera punctata</name>
    <name type="common">Pacific beetle cockroach</name>
    <dbReference type="NCBI Taxonomy" id="6984"/>
    <lineage>
        <taxon>Eukaryota</taxon>
        <taxon>Metazoa</taxon>
        <taxon>Ecdysozoa</taxon>
        <taxon>Arthropoda</taxon>
        <taxon>Hexapoda</taxon>
        <taxon>Insecta</taxon>
        <taxon>Pterygota</taxon>
        <taxon>Neoptera</taxon>
        <taxon>Polyneoptera</taxon>
        <taxon>Dictyoptera</taxon>
        <taxon>Blattodea</taxon>
        <taxon>Blaberoidea</taxon>
        <taxon>Blaberidae</taxon>
        <taxon>Diplopterinae</taxon>
        <taxon>Diploptera</taxon>
    </lineage>
</organism>
<evidence type="ECO:0000313" key="2">
    <source>
        <dbReference type="Proteomes" id="UP001233999"/>
    </source>
</evidence>
<dbReference type="AlphaFoldDB" id="A0AAD8ESL3"/>
<evidence type="ECO:0000313" key="1">
    <source>
        <dbReference type="EMBL" id="KAJ9600207.1"/>
    </source>
</evidence>
<feature type="non-terminal residue" evidence="1">
    <location>
        <position position="55"/>
    </location>
</feature>
<feature type="non-terminal residue" evidence="1">
    <location>
        <position position="1"/>
    </location>
</feature>